<accession>A0A0D2ISM2</accession>
<keyword evidence="3" id="KW-1185">Reference proteome</keyword>
<evidence type="ECO:0000256" key="1">
    <source>
        <dbReference type="SAM" id="MobiDB-lite"/>
    </source>
</evidence>
<protein>
    <submittedName>
        <fullName evidence="2">Uncharacterized protein</fullName>
    </submittedName>
</protein>
<gene>
    <name evidence="2" type="ORF">Z518_04130</name>
</gene>
<evidence type="ECO:0000313" key="2">
    <source>
        <dbReference type="EMBL" id="KIX06156.1"/>
    </source>
</evidence>
<feature type="region of interest" description="Disordered" evidence="1">
    <location>
        <begin position="252"/>
        <end position="278"/>
    </location>
</feature>
<reference evidence="2 3" key="1">
    <citation type="submission" date="2015-01" db="EMBL/GenBank/DDBJ databases">
        <title>The Genome Sequence of Rhinocladiella mackenzie CBS 650.93.</title>
        <authorList>
            <consortium name="The Broad Institute Genomics Platform"/>
            <person name="Cuomo C."/>
            <person name="de Hoog S."/>
            <person name="Gorbushina A."/>
            <person name="Stielow B."/>
            <person name="Teixiera M."/>
            <person name="Abouelleil A."/>
            <person name="Chapman S.B."/>
            <person name="Priest M."/>
            <person name="Young S.K."/>
            <person name="Wortman J."/>
            <person name="Nusbaum C."/>
            <person name="Birren B."/>
        </authorList>
    </citation>
    <scope>NUCLEOTIDE SEQUENCE [LARGE SCALE GENOMIC DNA]</scope>
    <source>
        <strain evidence="2 3">CBS 650.93</strain>
    </source>
</reference>
<dbReference type="Proteomes" id="UP000053617">
    <property type="component" value="Unassembled WGS sequence"/>
</dbReference>
<dbReference type="RefSeq" id="XP_013273292.1">
    <property type="nucleotide sequence ID" value="XM_013417838.1"/>
</dbReference>
<dbReference type="AlphaFoldDB" id="A0A0D2ISM2"/>
<name>A0A0D2ISM2_9EURO</name>
<sequence length="309" mass="35379">MPDHHFHNDTNLLSLPPEIRSLIYERLLSGSNRYILSPSSRPKYYHRDYDLHPAPEEASGGSHVHPAANLLLTCHLVRREIQTAIALHMHLYCSVHELEYISTSSYLPSWLRNSLRHVSIYKFDLTRSHPLSPIQFFHPFTSTRDPLPLDSAHQSFSQSIIYRLLADHTSAPHAKLLRTFPALARLDLVYFWPEILGRMKHRLELFFEGRRDDELLSLVQIAFRRRKDEDDISGGIWRDGAVEKQCLRNDEALSSQSADSARTNRMNENQASTSPSPSQLQIFVTGHFIETEASGPNGRRCLVSSLSFA</sequence>
<proteinExistence type="predicted"/>
<dbReference type="EMBL" id="KN847477">
    <property type="protein sequence ID" value="KIX06156.1"/>
    <property type="molecule type" value="Genomic_DNA"/>
</dbReference>
<evidence type="ECO:0000313" key="3">
    <source>
        <dbReference type="Proteomes" id="UP000053617"/>
    </source>
</evidence>
<dbReference type="GeneID" id="25292201"/>
<organism evidence="2 3">
    <name type="scientific">Rhinocladiella mackenziei CBS 650.93</name>
    <dbReference type="NCBI Taxonomy" id="1442369"/>
    <lineage>
        <taxon>Eukaryota</taxon>
        <taxon>Fungi</taxon>
        <taxon>Dikarya</taxon>
        <taxon>Ascomycota</taxon>
        <taxon>Pezizomycotina</taxon>
        <taxon>Eurotiomycetes</taxon>
        <taxon>Chaetothyriomycetidae</taxon>
        <taxon>Chaetothyriales</taxon>
        <taxon>Herpotrichiellaceae</taxon>
        <taxon>Rhinocladiella</taxon>
    </lineage>
</organism>
<dbReference type="VEuPathDB" id="FungiDB:Z518_04130"/>
<dbReference type="HOGENOM" id="CLU_900623_0_0_1"/>